<evidence type="ECO:0000256" key="6">
    <source>
        <dbReference type="PROSITE-ProRule" id="PRU00175"/>
    </source>
</evidence>
<dbReference type="SMART" id="SM00184">
    <property type="entry name" value="RING"/>
    <property type="match status" value="1"/>
</dbReference>
<dbReference type="InterPro" id="IPR013320">
    <property type="entry name" value="ConA-like_dom_sf"/>
</dbReference>
<keyword evidence="4" id="KW-0862">Zinc</keyword>
<dbReference type="Pfam" id="PF00622">
    <property type="entry name" value="SPRY"/>
    <property type="match status" value="1"/>
</dbReference>
<keyword evidence="3 6" id="KW-0863">Zinc-finger</keyword>
<dbReference type="SUPFAM" id="SSF57845">
    <property type="entry name" value="B-box zinc-binding domain"/>
    <property type="match status" value="1"/>
</dbReference>
<evidence type="ECO:0000259" key="8">
    <source>
        <dbReference type="PROSITE" id="PS50188"/>
    </source>
</evidence>
<dbReference type="Proteomes" id="UP000694620">
    <property type="component" value="Chromosome 6"/>
</dbReference>
<keyword evidence="10" id="KW-1185">Reference proteome</keyword>
<dbReference type="Gene3D" id="3.30.40.10">
    <property type="entry name" value="Zinc/RING finger domain, C3HC4 (zinc finger)"/>
    <property type="match status" value="1"/>
</dbReference>
<dbReference type="InterPro" id="IPR013083">
    <property type="entry name" value="Znf_RING/FYVE/PHD"/>
</dbReference>
<reference evidence="9" key="3">
    <citation type="submission" date="2025-09" db="UniProtKB">
        <authorList>
            <consortium name="Ensembl"/>
        </authorList>
    </citation>
    <scope>IDENTIFICATION</scope>
</reference>
<dbReference type="PROSITE" id="PS00518">
    <property type="entry name" value="ZF_RING_1"/>
    <property type="match status" value="1"/>
</dbReference>
<dbReference type="InterPro" id="IPR003877">
    <property type="entry name" value="SPRY_dom"/>
</dbReference>
<organism evidence="9 10">
    <name type="scientific">Erpetoichthys calabaricus</name>
    <name type="common">Rope fish</name>
    <name type="synonym">Calamoichthys calabaricus</name>
    <dbReference type="NCBI Taxonomy" id="27687"/>
    <lineage>
        <taxon>Eukaryota</taxon>
        <taxon>Metazoa</taxon>
        <taxon>Chordata</taxon>
        <taxon>Craniata</taxon>
        <taxon>Vertebrata</taxon>
        <taxon>Euteleostomi</taxon>
        <taxon>Actinopterygii</taxon>
        <taxon>Polypteriformes</taxon>
        <taxon>Polypteridae</taxon>
        <taxon>Erpetoichthys</taxon>
    </lineage>
</organism>
<dbReference type="GO" id="GO:0045087">
    <property type="term" value="P:innate immune response"/>
    <property type="evidence" value="ECO:0007669"/>
    <property type="project" value="UniProtKB-KW"/>
</dbReference>
<dbReference type="Gene3D" id="3.30.160.60">
    <property type="entry name" value="Classic Zinc Finger"/>
    <property type="match status" value="1"/>
</dbReference>
<reference evidence="9" key="1">
    <citation type="submission" date="2021-06" db="EMBL/GenBank/DDBJ databases">
        <authorList>
            <consortium name="Wellcome Sanger Institute Data Sharing"/>
        </authorList>
    </citation>
    <scope>NUCLEOTIDE SEQUENCE [LARGE SCALE GENOMIC DNA]</scope>
</reference>
<dbReference type="PRINTS" id="PR01407">
    <property type="entry name" value="BUTYPHLNCDUF"/>
</dbReference>
<feature type="domain" description="B30.2/SPRY" evidence="8">
    <location>
        <begin position="179"/>
        <end position="363"/>
    </location>
</feature>
<dbReference type="GeneTree" id="ENSGT01150000286950"/>
<evidence type="ECO:0000259" key="7">
    <source>
        <dbReference type="PROSITE" id="PS50089"/>
    </source>
</evidence>
<proteinExistence type="predicted"/>
<dbReference type="InterPro" id="IPR017907">
    <property type="entry name" value="Znf_RING_CS"/>
</dbReference>
<dbReference type="InterPro" id="IPR001841">
    <property type="entry name" value="Znf_RING"/>
</dbReference>
<reference evidence="9" key="2">
    <citation type="submission" date="2025-08" db="UniProtKB">
        <authorList>
            <consortium name="Ensembl"/>
        </authorList>
    </citation>
    <scope>IDENTIFICATION</scope>
</reference>
<dbReference type="InterPro" id="IPR051051">
    <property type="entry name" value="E3_ubiq-ligase_TRIM/RNF"/>
</dbReference>
<feature type="domain" description="RING-type" evidence="7">
    <location>
        <begin position="15"/>
        <end position="55"/>
    </location>
</feature>
<dbReference type="SUPFAM" id="SSF57850">
    <property type="entry name" value="RING/U-box"/>
    <property type="match status" value="1"/>
</dbReference>
<dbReference type="Gene3D" id="2.60.120.920">
    <property type="match status" value="1"/>
</dbReference>
<dbReference type="Gene3D" id="4.10.830.40">
    <property type="match status" value="1"/>
</dbReference>
<dbReference type="InterPro" id="IPR001870">
    <property type="entry name" value="B30.2/SPRY"/>
</dbReference>
<evidence type="ECO:0000256" key="1">
    <source>
        <dbReference type="ARBA" id="ARBA00022588"/>
    </source>
</evidence>
<dbReference type="PROSITE" id="PS50089">
    <property type="entry name" value="ZF_RING_2"/>
    <property type="match status" value="1"/>
</dbReference>
<dbReference type="PANTHER" id="PTHR25465:SF14">
    <property type="entry name" value="E3 UBIQUITIN-PROTEIN LIGASE TRIM65"/>
    <property type="match status" value="1"/>
</dbReference>
<dbReference type="InterPro" id="IPR043136">
    <property type="entry name" value="B30.2/SPRY_sf"/>
</dbReference>
<dbReference type="InterPro" id="IPR003879">
    <property type="entry name" value="Butyrophylin_SPRY"/>
</dbReference>
<name>A0A8C4RMS8_ERPCA</name>
<keyword evidence="1" id="KW-0399">Innate immunity</keyword>
<evidence type="ECO:0000313" key="10">
    <source>
        <dbReference type="Proteomes" id="UP000694620"/>
    </source>
</evidence>
<accession>A0A8C4RMS8</accession>
<dbReference type="PROSITE" id="PS50188">
    <property type="entry name" value="B302_SPRY"/>
    <property type="match status" value="1"/>
</dbReference>
<evidence type="ECO:0000256" key="2">
    <source>
        <dbReference type="ARBA" id="ARBA00022723"/>
    </source>
</evidence>
<dbReference type="AlphaFoldDB" id="A0A8C4RMS8"/>
<dbReference type="Ensembl" id="ENSECRT00000004983.1">
    <property type="protein sequence ID" value="ENSECRP00000004900.1"/>
    <property type="gene ID" value="ENSECRG00000003315.1"/>
</dbReference>
<evidence type="ECO:0000256" key="3">
    <source>
        <dbReference type="ARBA" id="ARBA00022771"/>
    </source>
</evidence>
<dbReference type="SMART" id="SM00449">
    <property type="entry name" value="SPRY"/>
    <property type="match status" value="1"/>
</dbReference>
<dbReference type="SUPFAM" id="SSF49899">
    <property type="entry name" value="Concanavalin A-like lectins/glucanases"/>
    <property type="match status" value="1"/>
</dbReference>
<dbReference type="Pfam" id="PF15227">
    <property type="entry name" value="zf-C3HC4_4"/>
    <property type="match status" value="1"/>
</dbReference>
<dbReference type="GO" id="GO:0008270">
    <property type="term" value="F:zinc ion binding"/>
    <property type="evidence" value="ECO:0007669"/>
    <property type="project" value="UniProtKB-KW"/>
</dbReference>
<keyword evidence="5" id="KW-0391">Immunity</keyword>
<evidence type="ECO:0000256" key="4">
    <source>
        <dbReference type="ARBA" id="ARBA00022833"/>
    </source>
</evidence>
<evidence type="ECO:0000313" key="9">
    <source>
        <dbReference type="Ensembl" id="ENSECRP00000004900.1"/>
    </source>
</evidence>
<sequence>MAESELFGLKDEITCPLCLDTLSDPVSIPCGHSFCLKCLTEYCDQYQDCRCPQCRRTFTKKPKLHINTALNGVIERIKQPRLSPHPFENYENMECDACIGLKSRAVKFCLTCMASYCQTHLKPHLEIAAWKDHKLTDPEGNLKEQLCAQHEKRLEMFCKNDEKCVCVMFLVMPVSERVAGRILWLTLSKAEVRSNFCPLTLDWKTAQQRLHLSEGNKTVTSDNDEKNEYPYNPVNDYKREQILCNEVECTGDNVEIGVTYKEEDIDYKYHQSLLGYNDMSWCLWCFLQSQYFACHDKMQAVIHSPYSPRIGVYLDWPAGSLSFYRVSLTMTILHRFNTTFTKPLYPVFYIFDGSNVAICNLMP</sequence>
<dbReference type="PANTHER" id="PTHR25465">
    <property type="entry name" value="B-BOX DOMAIN CONTAINING"/>
    <property type="match status" value="1"/>
</dbReference>
<evidence type="ECO:0000256" key="5">
    <source>
        <dbReference type="ARBA" id="ARBA00022859"/>
    </source>
</evidence>
<protein>
    <submittedName>
        <fullName evidence="9">Uncharacterized protein</fullName>
    </submittedName>
</protein>
<keyword evidence="2" id="KW-0479">Metal-binding</keyword>